<gene>
    <name evidence="10" type="ORF">LCGC14_0602720</name>
</gene>
<dbReference type="GO" id="GO:0005886">
    <property type="term" value="C:plasma membrane"/>
    <property type="evidence" value="ECO:0007669"/>
    <property type="project" value="TreeGrafter"/>
</dbReference>
<dbReference type="PANTHER" id="PTHR42724:SF1">
    <property type="entry name" value="TETRAACYLDISACCHARIDE 4'-KINASE, MITOCHONDRIAL-RELATED"/>
    <property type="match status" value="1"/>
</dbReference>
<dbReference type="Pfam" id="PF02606">
    <property type="entry name" value="LpxK"/>
    <property type="match status" value="1"/>
</dbReference>
<dbReference type="UniPathway" id="UPA00359">
    <property type="reaction ID" value="UER00482"/>
</dbReference>
<dbReference type="GO" id="GO:0005524">
    <property type="term" value="F:ATP binding"/>
    <property type="evidence" value="ECO:0007669"/>
    <property type="project" value="UniProtKB-KW"/>
</dbReference>
<evidence type="ECO:0000256" key="2">
    <source>
        <dbReference type="ARBA" id="ARBA00012071"/>
    </source>
</evidence>
<keyword evidence="7" id="KW-0418">Kinase</keyword>
<evidence type="ECO:0000256" key="5">
    <source>
        <dbReference type="ARBA" id="ARBA00022679"/>
    </source>
</evidence>
<dbReference type="HAMAP" id="MF_00409">
    <property type="entry name" value="LpxK"/>
    <property type="match status" value="1"/>
</dbReference>
<keyword evidence="4" id="KW-0441">Lipid A biosynthesis</keyword>
<protein>
    <recommendedName>
        <fullName evidence="2">tetraacyldisaccharide 4'-kinase</fullName>
        <ecNumber evidence="2">2.7.1.130</ecNumber>
    </recommendedName>
</protein>
<accession>A0A0F9REV2</accession>
<keyword evidence="5" id="KW-0808">Transferase</keyword>
<evidence type="ECO:0000256" key="3">
    <source>
        <dbReference type="ARBA" id="ARBA00022516"/>
    </source>
</evidence>
<dbReference type="NCBIfam" id="TIGR00682">
    <property type="entry name" value="lpxK"/>
    <property type="match status" value="1"/>
</dbReference>
<keyword evidence="8" id="KW-0067">ATP-binding</keyword>
<reference evidence="10" key="1">
    <citation type="journal article" date="2015" name="Nature">
        <title>Complex archaea that bridge the gap between prokaryotes and eukaryotes.</title>
        <authorList>
            <person name="Spang A."/>
            <person name="Saw J.H."/>
            <person name="Jorgensen S.L."/>
            <person name="Zaremba-Niedzwiedzka K."/>
            <person name="Martijn J."/>
            <person name="Lind A.E."/>
            <person name="van Eijk R."/>
            <person name="Schleper C."/>
            <person name="Guy L."/>
            <person name="Ettema T.J."/>
        </authorList>
    </citation>
    <scope>NUCLEOTIDE SEQUENCE</scope>
</reference>
<dbReference type="PANTHER" id="PTHR42724">
    <property type="entry name" value="TETRAACYLDISACCHARIDE 4'-KINASE"/>
    <property type="match status" value="1"/>
</dbReference>
<keyword evidence="9" id="KW-0443">Lipid metabolism</keyword>
<organism evidence="10">
    <name type="scientific">marine sediment metagenome</name>
    <dbReference type="NCBI Taxonomy" id="412755"/>
    <lineage>
        <taxon>unclassified sequences</taxon>
        <taxon>metagenomes</taxon>
        <taxon>ecological metagenomes</taxon>
    </lineage>
</organism>
<evidence type="ECO:0000256" key="1">
    <source>
        <dbReference type="ARBA" id="ARBA00004870"/>
    </source>
</evidence>
<comment type="pathway">
    <text evidence="1">Glycolipid biosynthesis; lipid IV(A) biosynthesis; lipid IV(A) from (3R)-3-hydroxytetradecanoyl-[acyl-carrier-protein] and UDP-N-acetyl-alpha-D-glucosamine: step 6/6.</text>
</comment>
<evidence type="ECO:0000256" key="9">
    <source>
        <dbReference type="ARBA" id="ARBA00023098"/>
    </source>
</evidence>
<keyword evidence="6" id="KW-0547">Nucleotide-binding</keyword>
<dbReference type="GO" id="GO:0009029">
    <property type="term" value="F:lipid-A 4'-kinase activity"/>
    <property type="evidence" value="ECO:0007669"/>
    <property type="project" value="UniProtKB-EC"/>
</dbReference>
<evidence type="ECO:0000256" key="7">
    <source>
        <dbReference type="ARBA" id="ARBA00022777"/>
    </source>
</evidence>
<comment type="caution">
    <text evidence="10">The sequence shown here is derived from an EMBL/GenBank/DDBJ whole genome shotgun (WGS) entry which is preliminary data.</text>
</comment>
<sequence length="330" mass="37881">MKFLIFLLSLFNRSGCQIKNWFYKKKISTPKKAPLSVISVGSIAFGGTEKTPLVINLITYLIKHGFKPALISRGYKGRWEKSGGILSDGKSIQAAWEDSGDEPFMVAQSIPQAGVFIGKNRLLSCQKAKSLGFELAVLDDGFQHRRLHRDLDIVLYTPAEKIAFREPISSLKRANILLMKKGVDPQRKKRIRERFPESTVFEYSVKNRGFFKLAEKEREPGEKLKRKKVLAFCGIARPERFLSTLHEEGIKPSFFFKFPDHHPYPKSSLEKITKKYKEINAEAIITTEKDALKIIHSNSLKKIPVFYLKIDLEVEDKFYARISNLLQNWV</sequence>
<evidence type="ECO:0000256" key="8">
    <source>
        <dbReference type="ARBA" id="ARBA00022840"/>
    </source>
</evidence>
<name>A0A0F9REV2_9ZZZZ</name>
<dbReference type="EMBL" id="LAZR01000973">
    <property type="protein sequence ID" value="KKN53409.1"/>
    <property type="molecule type" value="Genomic_DNA"/>
</dbReference>
<evidence type="ECO:0000256" key="6">
    <source>
        <dbReference type="ARBA" id="ARBA00022741"/>
    </source>
</evidence>
<dbReference type="EC" id="2.7.1.130" evidence="2"/>
<keyword evidence="3" id="KW-0444">Lipid biosynthesis</keyword>
<proteinExistence type="inferred from homology"/>
<dbReference type="GO" id="GO:0009244">
    <property type="term" value="P:lipopolysaccharide core region biosynthetic process"/>
    <property type="evidence" value="ECO:0007669"/>
    <property type="project" value="TreeGrafter"/>
</dbReference>
<evidence type="ECO:0000256" key="4">
    <source>
        <dbReference type="ARBA" id="ARBA00022556"/>
    </source>
</evidence>
<dbReference type="GO" id="GO:0009245">
    <property type="term" value="P:lipid A biosynthetic process"/>
    <property type="evidence" value="ECO:0007669"/>
    <property type="project" value="UniProtKB-KW"/>
</dbReference>
<dbReference type="AlphaFoldDB" id="A0A0F9REV2"/>
<dbReference type="InterPro" id="IPR003758">
    <property type="entry name" value="LpxK"/>
</dbReference>
<evidence type="ECO:0000313" key="10">
    <source>
        <dbReference type="EMBL" id="KKN53409.1"/>
    </source>
</evidence>